<evidence type="ECO:0000256" key="13">
    <source>
        <dbReference type="PIRSR" id="PIRSR601461-1"/>
    </source>
</evidence>
<dbReference type="AlphaFoldDB" id="A0A2B7WF40"/>
<keyword evidence="9" id="KW-0449">Lipoprotein</keyword>
<feature type="active site" evidence="13">
    <location>
        <position position="92"/>
    </location>
</feature>
<evidence type="ECO:0000256" key="14">
    <source>
        <dbReference type="RuleBase" id="RU000454"/>
    </source>
</evidence>
<dbReference type="InterPro" id="IPR021109">
    <property type="entry name" value="Peptidase_aspartic_dom_sf"/>
</dbReference>
<dbReference type="PANTHER" id="PTHR47966:SF65">
    <property type="entry name" value="ASPARTIC-TYPE ENDOPEPTIDASE"/>
    <property type="match status" value="1"/>
</dbReference>
<evidence type="ECO:0000256" key="15">
    <source>
        <dbReference type="SAM" id="MobiDB-lite"/>
    </source>
</evidence>
<feature type="domain" description="Peptidase A1" evidence="17">
    <location>
        <begin position="74"/>
        <end position="407"/>
    </location>
</feature>
<keyword evidence="5 16" id="KW-0732">Signal</keyword>
<dbReference type="PROSITE" id="PS51767">
    <property type="entry name" value="PEPTIDASE_A1"/>
    <property type="match status" value="1"/>
</dbReference>
<evidence type="ECO:0000256" key="16">
    <source>
        <dbReference type="SAM" id="SignalP"/>
    </source>
</evidence>
<proteinExistence type="inferred from homology"/>
<dbReference type="PANTHER" id="PTHR47966">
    <property type="entry name" value="BETA-SITE APP-CLEAVING ENZYME, ISOFORM A-RELATED"/>
    <property type="match status" value="1"/>
</dbReference>
<feature type="signal peptide" evidence="16">
    <location>
        <begin position="1"/>
        <end position="23"/>
    </location>
</feature>
<name>A0A2B7WF40_9EURO</name>
<comment type="caution">
    <text evidence="18">The sequence shown here is derived from an EMBL/GenBank/DDBJ whole genome shotgun (WGS) entry which is preliminary data.</text>
</comment>
<dbReference type="GO" id="GO:0005886">
    <property type="term" value="C:plasma membrane"/>
    <property type="evidence" value="ECO:0007669"/>
    <property type="project" value="UniProtKB-SubCell"/>
</dbReference>
<feature type="compositionally biased region" description="Low complexity" evidence="15">
    <location>
        <begin position="430"/>
        <end position="450"/>
    </location>
</feature>
<comment type="similarity">
    <text evidence="2 14">Belongs to the peptidase A1 family.</text>
</comment>
<evidence type="ECO:0000313" key="18">
    <source>
        <dbReference type="EMBL" id="PGG95100.1"/>
    </source>
</evidence>
<feature type="chain" id="PRO_5013197009" description="Probable aspartic-type endopeptidase OPSB" evidence="16">
    <location>
        <begin position="24"/>
        <end position="480"/>
    </location>
</feature>
<dbReference type="PRINTS" id="PR00792">
    <property type="entry name" value="PEPSIN"/>
</dbReference>
<dbReference type="STRING" id="2060905.A0A2B7WF40"/>
<evidence type="ECO:0000256" key="10">
    <source>
        <dbReference type="ARBA" id="ARBA00054722"/>
    </source>
</evidence>
<evidence type="ECO:0000256" key="2">
    <source>
        <dbReference type="ARBA" id="ARBA00007447"/>
    </source>
</evidence>
<evidence type="ECO:0000256" key="3">
    <source>
        <dbReference type="ARBA" id="ARBA00022622"/>
    </source>
</evidence>
<evidence type="ECO:0000256" key="5">
    <source>
        <dbReference type="ARBA" id="ARBA00022729"/>
    </source>
</evidence>
<evidence type="ECO:0000259" key="17">
    <source>
        <dbReference type="PROSITE" id="PS51767"/>
    </source>
</evidence>
<comment type="subcellular location">
    <subcellularLocation>
        <location evidence="1">Cell membrane</location>
        <topology evidence="1">Lipid-anchor</topology>
        <topology evidence="1">GPI-anchor</topology>
    </subcellularLocation>
</comment>
<evidence type="ECO:0000256" key="8">
    <source>
        <dbReference type="ARBA" id="ARBA00023136"/>
    </source>
</evidence>
<dbReference type="InterPro" id="IPR001969">
    <property type="entry name" value="Aspartic_peptidase_AS"/>
</dbReference>
<reference evidence="18 19" key="1">
    <citation type="submission" date="2017-10" db="EMBL/GenBank/DDBJ databases">
        <title>Comparative genomics in systemic dimorphic fungi from Ajellomycetaceae.</title>
        <authorList>
            <person name="Munoz J.F."/>
            <person name="Mcewen J.G."/>
            <person name="Clay O.K."/>
            <person name="Cuomo C.A."/>
        </authorList>
    </citation>
    <scope>NUCLEOTIDE SEQUENCE [LARGE SCALE GENOMIC DNA]</scope>
    <source>
        <strain evidence="18 19">UAMH130</strain>
    </source>
</reference>
<keyword evidence="3" id="KW-0325">Glycoprotein</keyword>
<dbReference type="InterPro" id="IPR033876">
    <property type="entry name" value="SAP-like"/>
</dbReference>
<dbReference type="OrthoDB" id="771136at2759"/>
<evidence type="ECO:0000256" key="4">
    <source>
        <dbReference type="ARBA" id="ARBA00022670"/>
    </source>
</evidence>
<keyword evidence="3" id="KW-0336">GPI-anchor</keyword>
<accession>A0A2B7WF40</accession>
<keyword evidence="6 14" id="KW-0064">Aspartyl protease</keyword>
<dbReference type="CDD" id="cd05474">
    <property type="entry name" value="SAP_like"/>
    <property type="match status" value="1"/>
</dbReference>
<evidence type="ECO:0000256" key="7">
    <source>
        <dbReference type="ARBA" id="ARBA00022801"/>
    </source>
</evidence>
<keyword evidence="7 14" id="KW-0378">Hydrolase</keyword>
<dbReference type="GO" id="GO:0006508">
    <property type="term" value="P:proteolysis"/>
    <property type="evidence" value="ECO:0007669"/>
    <property type="project" value="UniProtKB-KW"/>
</dbReference>
<comment type="function">
    <text evidence="10">Probable GPI-anchored aspartic-type endopeptidase which contributes to virulence.</text>
</comment>
<evidence type="ECO:0000256" key="1">
    <source>
        <dbReference type="ARBA" id="ARBA00004609"/>
    </source>
</evidence>
<feature type="region of interest" description="Disordered" evidence="15">
    <location>
        <begin position="423"/>
        <end position="450"/>
    </location>
</feature>
<dbReference type="InterPro" id="IPR001461">
    <property type="entry name" value="Aspartic_peptidase_A1"/>
</dbReference>
<gene>
    <name evidence="18" type="ORF">GX51_08321</name>
</gene>
<dbReference type="Gene3D" id="2.40.70.10">
    <property type="entry name" value="Acid Proteases"/>
    <property type="match status" value="2"/>
</dbReference>
<keyword evidence="19" id="KW-1185">Reference proteome</keyword>
<dbReference type="Pfam" id="PF00026">
    <property type="entry name" value="Asp"/>
    <property type="match status" value="1"/>
</dbReference>
<sequence length="480" mass="50405">MRGPAVLCTLVAALLSVLPAVNAIKLVKKNYPSVVGLDIQRRPVSNPIQRDRLRKRKTKTKTVHQILDNEETLYFCNITLGTPGQRLRMHIDTGSSDLWCNAPNSTLCTENDNPCADSGTYDPSLSSTYKFVNSLFNISYVDGSGASGDYGTDTLRIGDVSLPNFQFGVGFDSSSEEGVLGIGYPANEVQAARNGEEPYPNLPFALVEHSFINSPAYSLWLNDLDASTGSILFGGVNTAKFHGTLQSFPIVPRGGEYFDLVILLRTLSLSGNGVTQPLGEGDLPVLLDSGSSLCYLPNDLTSAIYRAVQATYDASAGAAFVPCRLKNVKASLRFGFSSKATIVVPMDELVLDLGSGEGVDQPTFSNGEPACVFGIAPAGDGTSILGDTFLRSAYVVYDLANHQISLAQTNFNSTGNNLVEIGSGPDAVPSATGSAAPSGTGTTTTTSKAWAAGSTARPDVKMGALAGLVGVGMGAFIGLV</sequence>
<organism evidence="18 19">
    <name type="scientific">Blastomyces parvus</name>
    <dbReference type="NCBI Taxonomy" id="2060905"/>
    <lineage>
        <taxon>Eukaryota</taxon>
        <taxon>Fungi</taxon>
        <taxon>Dikarya</taxon>
        <taxon>Ascomycota</taxon>
        <taxon>Pezizomycotina</taxon>
        <taxon>Eurotiomycetes</taxon>
        <taxon>Eurotiomycetidae</taxon>
        <taxon>Onygenales</taxon>
        <taxon>Ajellomycetaceae</taxon>
        <taxon>Blastomyces</taxon>
    </lineage>
</organism>
<evidence type="ECO:0000256" key="9">
    <source>
        <dbReference type="ARBA" id="ARBA00023288"/>
    </source>
</evidence>
<feature type="active site" evidence="13">
    <location>
        <position position="288"/>
    </location>
</feature>
<dbReference type="GO" id="GO:0004190">
    <property type="term" value="F:aspartic-type endopeptidase activity"/>
    <property type="evidence" value="ECO:0007669"/>
    <property type="project" value="UniProtKB-KW"/>
</dbReference>
<dbReference type="Proteomes" id="UP000224080">
    <property type="component" value="Unassembled WGS sequence"/>
</dbReference>
<evidence type="ECO:0000256" key="11">
    <source>
        <dbReference type="ARBA" id="ARBA00067536"/>
    </source>
</evidence>
<keyword evidence="4 14" id="KW-0645">Protease</keyword>
<dbReference type="PROSITE" id="PS00141">
    <property type="entry name" value="ASP_PROTEASE"/>
    <property type="match status" value="1"/>
</dbReference>
<evidence type="ECO:0000256" key="12">
    <source>
        <dbReference type="ARBA" id="ARBA00068059"/>
    </source>
</evidence>
<dbReference type="GO" id="GO:0098552">
    <property type="term" value="C:side of membrane"/>
    <property type="evidence" value="ECO:0007669"/>
    <property type="project" value="UniProtKB-KW"/>
</dbReference>
<keyword evidence="8" id="KW-0472">Membrane</keyword>
<protein>
    <recommendedName>
        <fullName evidence="12">Probable aspartic-type endopeptidase OPSB</fullName>
    </recommendedName>
    <alternativeName>
        <fullName evidence="11">Probable aspartic-type endopeptidase opsB</fullName>
    </alternativeName>
</protein>
<dbReference type="InterPro" id="IPR033121">
    <property type="entry name" value="PEPTIDASE_A1"/>
</dbReference>
<dbReference type="SUPFAM" id="SSF50630">
    <property type="entry name" value="Acid proteases"/>
    <property type="match status" value="1"/>
</dbReference>
<evidence type="ECO:0000256" key="6">
    <source>
        <dbReference type="ARBA" id="ARBA00022750"/>
    </source>
</evidence>
<dbReference type="FunFam" id="2.40.70.10:FF:000011">
    <property type="entry name" value="Aspartic protease"/>
    <property type="match status" value="1"/>
</dbReference>
<evidence type="ECO:0000313" key="19">
    <source>
        <dbReference type="Proteomes" id="UP000224080"/>
    </source>
</evidence>
<dbReference type="EMBL" id="PDNC01000289">
    <property type="protein sequence ID" value="PGG95100.1"/>
    <property type="molecule type" value="Genomic_DNA"/>
</dbReference>